<evidence type="ECO:0008006" key="3">
    <source>
        <dbReference type="Google" id="ProtNLM"/>
    </source>
</evidence>
<reference evidence="1 2" key="1">
    <citation type="journal article" date="2016" name="Front. Microbiol.">
        <title>Fuerstia marisgermanicae gen. nov., sp. nov., an Unusual Member of the Phylum Planctomycetes from the German Wadden Sea.</title>
        <authorList>
            <person name="Kohn T."/>
            <person name="Heuer A."/>
            <person name="Jogler M."/>
            <person name="Vollmers J."/>
            <person name="Boedeker C."/>
            <person name="Bunk B."/>
            <person name="Rast P."/>
            <person name="Borchert D."/>
            <person name="Glockner I."/>
            <person name="Freese H.M."/>
            <person name="Klenk H.P."/>
            <person name="Overmann J."/>
            <person name="Kaster A.K."/>
            <person name="Rohde M."/>
            <person name="Wiegand S."/>
            <person name="Jogler C."/>
        </authorList>
    </citation>
    <scope>NUCLEOTIDE SEQUENCE [LARGE SCALE GENOMIC DNA]</scope>
    <source>
        <strain evidence="1 2">NH11</strain>
    </source>
</reference>
<name>A0A1P8W8T4_9PLAN</name>
<gene>
    <name evidence="1" type="ORF">Fuma_00034</name>
</gene>
<dbReference type="OrthoDB" id="222218at2"/>
<evidence type="ECO:0000313" key="2">
    <source>
        <dbReference type="Proteomes" id="UP000187735"/>
    </source>
</evidence>
<dbReference type="NCBIfam" id="NF038032">
    <property type="entry name" value="CehA_McbA_metalo"/>
    <property type="match status" value="1"/>
</dbReference>
<keyword evidence="2" id="KW-1185">Reference proteome</keyword>
<protein>
    <recommendedName>
        <fullName evidence="3">PHP domain protein</fullName>
    </recommendedName>
</protein>
<sequence>MHRCSPVTPLHLGQLLSAPTIDVFRLAAMLTVFVVVTMASQVSAFELKHLRSGAEREWDQFPMEAAQLTHTEELAASPNGGVQSIRLRQQDVKEAWEVVVNDERVGRLTRDENDMVVYFDVPPDILKEKNSITVQPVGKHRASDDIRVGEITLLNQSRSKVLAQSSIHIHLLADGNPSPGRITILNRDGAMVSMGTTSNAHLAVRPGTVYTSNGEAAVDLPAGEYELIAGRGFEYSIARSKIAVAEGERKEVTLSIRREVDTAGWVACDTHIHTLTHSGHGDATVEERMVTLAGEGIELPIATDHNRHIDFEAPSREAEVRKYFTPVIGNEVTTKTGHFNIFPVVSGSPVPSHEGTSWKQTFDGIFATPGVRVAILNHARDIHSGTRPFGPRHFNEAAGEMLDGWHVGFNAMEIVNSGATKTDPMQLTRDWMTLLNRGRRITPVGSSDSHDVSRYIVGQGRTYIRCDDSRPDHIDVKAAVDAFLGGKVMVSYGLIAEMQVNGTAQSGDQITATTDTMKIDITVRGPQWVSADKLEIYANGVLAKELPIDSSQRSEWPTGEIFKTTIELPRPSHDVHLVAVATGPGIDGLHWKTAKSYQPDSPVWKSRTLGCSGAVFVDADGDREWRSAHEYAKRIIEESGTQLAAIVAALKPFDDAVAIQTALLLHNAGTAPIELLDRELLSKASAATKRGFMAYVTAWRANEIARAN</sequence>
<dbReference type="STRING" id="1891926.Fuma_00034"/>
<dbReference type="SUPFAM" id="SSF89550">
    <property type="entry name" value="PHP domain-like"/>
    <property type="match status" value="1"/>
</dbReference>
<dbReference type="AlphaFoldDB" id="A0A1P8W8T4"/>
<evidence type="ECO:0000313" key="1">
    <source>
        <dbReference type="EMBL" id="APZ90460.1"/>
    </source>
</evidence>
<dbReference type="KEGG" id="fmr:Fuma_00034"/>
<dbReference type="Gene3D" id="3.20.20.140">
    <property type="entry name" value="Metal-dependent hydrolases"/>
    <property type="match status" value="1"/>
</dbReference>
<dbReference type="RefSeq" id="WP_145943855.1">
    <property type="nucleotide sequence ID" value="NZ_CP017641.1"/>
</dbReference>
<accession>A0A1P8W8T4</accession>
<dbReference type="Proteomes" id="UP000187735">
    <property type="component" value="Chromosome"/>
</dbReference>
<proteinExistence type="predicted"/>
<organism evidence="1 2">
    <name type="scientific">Fuerstiella marisgermanici</name>
    <dbReference type="NCBI Taxonomy" id="1891926"/>
    <lineage>
        <taxon>Bacteria</taxon>
        <taxon>Pseudomonadati</taxon>
        <taxon>Planctomycetota</taxon>
        <taxon>Planctomycetia</taxon>
        <taxon>Planctomycetales</taxon>
        <taxon>Planctomycetaceae</taxon>
        <taxon>Fuerstiella</taxon>
    </lineage>
</organism>
<dbReference type="InterPro" id="IPR016195">
    <property type="entry name" value="Pol/histidinol_Pase-like"/>
</dbReference>
<dbReference type="EMBL" id="CP017641">
    <property type="protein sequence ID" value="APZ90460.1"/>
    <property type="molecule type" value="Genomic_DNA"/>
</dbReference>